<comment type="caution">
    <text evidence="2">The sequence shown here is derived from an EMBL/GenBank/DDBJ whole genome shotgun (WGS) entry which is preliminary data.</text>
</comment>
<evidence type="ECO:0000313" key="3">
    <source>
        <dbReference type="Proteomes" id="UP000788993"/>
    </source>
</evidence>
<sequence>MSLAGSLLALHTPFVVAVEPNECERESCPLDCAEFRSLHQDRAADDDDPFEDVGDAVIDWTHHSEYLEGDHALHEMGESVDEN</sequence>
<organism evidence="2 3">
    <name type="scientific">Ogataea polymorpha</name>
    <dbReference type="NCBI Taxonomy" id="460523"/>
    <lineage>
        <taxon>Eukaryota</taxon>
        <taxon>Fungi</taxon>
        <taxon>Dikarya</taxon>
        <taxon>Ascomycota</taxon>
        <taxon>Saccharomycotina</taxon>
        <taxon>Pichiomycetes</taxon>
        <taxon>Pichiales</taxon>
        <taxon>Pichiaceae</taxon>
        <taxon>Ogataea</taxon>
    </lineage>
</organism>
<feature type="signal peptide" evidence="1">
    <location>
        <begin position="1"/>
        <end position="17"/>
    </location>
</feature>
<dbReference type="AlphaFoldDB" id="A0A9P8TCP7"/>
<reference evidence="2" key="1">
    <citation type="journal article" date="2021" name="Open Biol.">
        <title>Shared evolutionary footprints suggest mitochondrial oxidative damage underlies multiple complex I losses in fungi.</title>
        <authorList>
            <person name="Schikora-Tamarit M.A."/>
            <person name="Marcet-Houben M."/>
            <person name="Nosek J."/>
            <person name="Gabaldon T."/>
        </authorList>
    </citation>
    <scope>NUCLEOTIDE SEQUENCE</scope>
    <source>
        <strain evidence="2">NCAIM Y.01608</strain>
    </source>
</reference>
<keyword evidence="3" id="KW-1185">Reference proteome</keyword>
<protein>
    <submittedName>
        <fullName evidence="2">Uncharacterized protein</fullName>
    </submittedName>
</protein>
<gene>
    <name evidence="2" type="ORF">OGATHE_001889</name>
</gene>
<dbReference type="Proteomes" id="UP000788993">
    <property type="component" value="Unassembled WGS sequence"/>
</dbReference>
<keyword evidence="1" id="KW-0732">Signal</keyword>
<evidence type="ECO:0000313" key="2">
    <source>
        <dbReference type="EMBL" id="KAH3673909.1"/>
    </source>
</evidence>
<accession>A0A9P8TCP7</accession>
<feature type="chain" id="PRO_5040251498" evidence="1">
    <location>
        <begin position="18"/>
        <end position="83"/>
    </location>
</feature>
<dbReference type="EMBL" id="JAEUBD010000526">
    <property type="protein sequence ID" value="KAH3673909.1"/>
    <property type="molecule type" value="Genomic_DNA"/>
</dbReference>
<name>A0A9P8TCP7_9ASCO</name>
<reference evidence="2" key="2">
    <citation type="submission" date="2021-01" db="EMBL/GenBank/DDBJ databases">
        <authorList>
            <person name="Schikora-Tamarit M.A."/>
        </authorList>
    </citation>
    <scope>NUCLEOTIDE SEQUENCE</scope>
    <source>
        <strain evidence="2">NCAIM Y.01608</strain>
    </source>
</reference>
<proteinExistence type="predicted"/>
<evidence type="ECO:0000256" key="1">
    <source>
        <dbReference type="SAM" id="SignalP"/>
    </source>
</evidence>